<evidence type="ECO:0000256" key="2">
    <source>
        <dbReference type="ARBA" id="ARBA00023186"/>
    </source>
</evidence>
<dbReference type="EMBL" id="FCOC02000001">
    <property type="protein sequence ID" value="SAL08896.1"/>
    <property type="molecule type" value="Genomic_DNA"/>
</dbReference>
<proteinExistence type="inferred from homology"/>
<dbReference type="Proteomes" id="UP000054893">
    <property type="component" value="Unassembled WGS sequence"/>
</dbReference>
<reference evidence="3 4" key="1">
    <citation type="submission" date="2016-01" db="EMBL/GenBank/DDBJ databases">
        <authorList>
            <person name="Oliw E.H."/>
        </authorList>
    </citation>
    <scope>NUCLEOTIDE SEQUENCE [LARGE SCALE GENOMIC DNA]</scope>
    <source>
        <strain evidence="3">LMG 22029</strain>
    </source>
</reference>
<dbReference type="InterPro" id="IPR027409">
    <property type="entry name" value="GroEL-like_apical_dom_sf"/>
</dbReference>
<protein>
    <submittedName>
        <fullName evidence="3">Molecular chaperone GroEL</fullName>
    </submittedName>
</protein>
<evidence type="ECO:0000313" key="3">
    <source>
        <dbReference type="EMBL" id="SAL08896.1"/>
    </source>
</evidence>
<name>A0A158EN27_CABSO</name>
<dbReference type="InterPro" id="IPR027413">
    <property type="entry name" value="GROEL-like_equatorial_sf"/>
</dbReference>
<dbReference type="InterPro" id="IPR027410">
    <property type="entry name" value="TCP-1-like_intermed_sf"/>
</dbReference>
<dbReference type="Gene3D" id="3.50.7.10">
    <property type="entry name" value="GroEL"/>
    <property type="match status" value="1"/>
</dbReference>
<dbReference type="InterPro" id="IPR001844">
    <property type="entry name" value="Cpn60/GroEL"/>
</dbReference>
<dbReference type="RefSeq" id="WP_060816618.1">
    <property type="nucleotide sequence ID" value="NZ_FCOC02000001.1"/>
</dbReference>
<dbReference type="OrthoDB" id="9131062at2"/>
<dbReference type="SUPFAM" id="SSF52029">
    <property type="entry name" value="GroEL apical domain-like"/>
    <property type="match status" value="1"/>
</dbReference>
<dbReference type="Gene3D" id="1.10.560.10">
    <property type="entry name" value="GroEL-like equatorial domain"/>
    <property type="match status" value="1"/>
</dbReference>
<accession>A0A158EN27</accession>
<dbReference type="AlphaFoldDB" id="A0A158EN27"/>
<keyword evidence="2" id="KW-0143">Chaperone</keyword>
<evidence type="ECO:0000313" key="4">
    <source>
        <dbReference type="Proteomes" id="UP000054893"/>
    </source>
</evidence>
<dbReference type="GO" id="GO:0140662">
    <property type="term" value="F:ATP-dependent protein folding chaperone"/>
    <property type="evidence" value="ECO:0007669"/>
    <property type="project" value="InterPro"/>
</dbReference>
<evidence type="ECO:0000256" key="1">
    <source>
        <dbReference type="ARBA" id="ARBA00006607"/>
    </source>
</evidence>
<dbReference type="SUPFAM" id="SSF48592">
    <property type="entry name" value="GroEL equatorial domain-like"/>
    <property type="match status" value="1"/>
</dbReference>
<dbReference type="PANTHER" id="PTHR45633">
    <property type="entry name" value="60 KDA HEAT SHOCK PROTEIN, MITOCHONDRIAL"/>
    <property type="match status" value="1"/>
</dbReference>
<comment type="similarity">
    <text evidence="1">Belongs to the chaperonin (HSP60) family.</text>
</comment>
<sequence>MKTLHTSLILTGDAARAIVVKSLAQCERAIGASLGPLGRGLMYDGGSGGPRHANNGLAIARQIAQEEGAWSVAPRILRDALWDAQRELGDGTARIACMAISMHAVAAKRVEQGVSPGLLARALGELAARLPALLERQRRESPGACAMAHSACDHADIAASVAQMPEALCDEGAISVVEGYRPGVELAQFAGFCMEVQADRAGVTVREQGARIEMDGVHVLVVNEILDDFGPLARVMEQFVSRAKSLVVVARGIQGAARATLAANRAGLGMHVLGLLPADTGLSAMHVLEDLCAMTGATLVSEETGISIERVRPAMLGRAGRLIVQGGRAIFVEPAGERETIANRRDLITREAAAQRYVALDRERLLRRAARMGGGWGELRVAGRTAWETAECIDGASAALAATRAAAHGVVAGGGIALMQLADALVAEHPAHATVAQDAALEALVRGCRAIATRIAGNAGVEPGALQVPPDVADPLSATLAILRHAVSLAMTLLTIEVLIC</sequence>
<dbReference type="Gene3D" id="3.30.260.10">
    <property type="entry name" value="TCP-1-like chaperonin intermediate domain"/>
    <property type="match status" value="1"/>
</dbReference>
<organism evidence="3 4">
    <name type="scientific">Caballeronia sordidicola</name>
    <name type="common">Burkholderia sordidicola</name>
    <dbReference type="NCBI Taxonomy" id="196367"/>
    <lineage>
        <taxon>Bacteria</taxon>
        <taxon>Pseudomonadati</taxon>
        <taxon>Pseudomonadota</taxon>
        <taxon>Betaproteobacteria</taxon>
        <taxon>Burkholderiales</taxon>
        <taxon>Burkholderiaceae</taxon>
        <taxon>Caballeronia</taxon>
    </lineage>
</organism>
<gene>
    <name evidence="3" type="ORF">AWB64_00019</name>
</gene>
<dbReference type="GO" id="GO:0042026">
    <property type="term" value="P:protein refolding"/>
    <property type="evidence" value="ECO:0007669"/>
    <property type="project" value="InterPro"/>
</dbReference>
<dbReference type="PRINTS" id="PR00298">
    <property type="entry name" value="CHAPERONIN60"/>
</dbReference>